<dbReference type="EMBL" id="CAIY01000031">
    <property type="protein sequence ID" value="CCH66998.1"/>
    <property type="molecule type" value="Genomic_DNA"/>
</dbReference>
<gene>
    <name evidence="1" type="ORF">RINTHH_8430</name>
</gene>
<sequence length="85" mass="10018">MIGEGGWCINFDHNTRECNIYSNRPRFCCVEPGIFQEMYSIKLEEFNDFAIECCHQQIEGVYGWQSMEMLHFDNNVRIRKAISSS</sequence>
<name>M1WZP9_9NOST</name>
<reference evidence="2" key="2">
    <citation type="submission" date="2016-01" db="EMBL/GenBank/DDBJ databases">
        <title>Diatom-associated endosymboitic cyanobacterium lacks core nitrogen metabolism enzymes.</title>
        <authorList>
            <person name="Hilton J.A."/>
            <person name="Foster R.A."/>
            <person name="Tripp H.J."/>
            <person name="Carter B.J."/>
            <person name="Zehr J.P."/>
            <person name="Villareal T.A."/>
        </authorList>
    </citation>
    <scope>NUCLEOTIDE SEQUENCE [LARGE SCALE GENOMIC DNA]</scope>
    <source>
        <strain evidence="2">HH01</strain>
    </source>
</reference>
<reference evidence="1 2" key="1">
    <citation type="submission" date="2012-05" db="EMBL/GenBank/DDBJ databases">
        <authorList>
            <person name="Hilton J."/>
        </authorList>
    </citation>
    <scope>NUCLEOTIDE SEQUENCE [LARGE SCALE GENOMIC DNA]</scope>
    <source>
        <strain evidence="1 2">HH01</strain>
    </source>
</reference>
<organism evidence="1 2">
    <name type="scientific">Richelia intracellularis HH01</name>
    <dbReference type="NCBI Taxonomy" id="1165094"/>
    <lineage>
        <taxon>Bacteria</taxon>
        <taxon>Bacillati</taxon>
        <taxon>Cyanobacteriota</taxon>
        <taxon>Cyanophyceae</taxon>
        <taxon>Nostocales</taxon>
        <taxon>Nostocaceae</taxon>
        <taxon>Richelia</taxon>
    </lineage>
</organism>
<evidence type="ECO:0008006" key="3">
    <source>
        <dbReference type="Google" id="ProtNLM"/>
    </source>
</evidence>
<dbReference type="Proteomes" id="UP000053051">
    <property type="component" value="Unassembled WGS sequence"/>
</dbReference>
<proteinExistence type="predicted"/>
<dbReference type="AlphaFoldDB" id="M1WZP9"/>
<comment type="caution">
    <text evidence="1">The sequence shown here is derived from an EMBL/GenBank/DDBJ whole genome shotgun (WGS) entry which is preliminary data.</text>
</comment>
<protein>
    <recommendedName>
        <fullName evidence="3">Fe-S-cluster oxidoreductase</fullName>
    </recommendedName>
</protein>
<evidence type="ECO:0000313" key="1">
    <source>
        <dbReference type="EMBL" id="CCH66998.1"/>
    </source>
</evidence>
<dbReference type="Pfam" id="PF03692">
    <property type="entry name" value="CxxCxxCC"/>
    <property type="match status" value="1"/>
</dbReference>
<dbReference type="PANTHER" id="PTHR36791:SF2">
    <property type="entry name" value="OS03G0363400 PROTEIN"/>
    <property type="match status" value="1"/>
</dbReference>
<accession>M1WZP9</accession>
<dbReference type="PANTHER" id="PTHR36791">
    <property type="entry name" value="OS03G0363400 PROTEIN"/>
    <property type="match status" value="1"/>
</dbReference>
<evidence type="ECO:0000313" key="2">
    <source>
        <dbReference type="Proteomes" id="UP000053051"/>
    </source>
</evidence>
<dbReference type="STRING" id="1165094.RINTHH_8430"/>
<dbReference type="InterPro" id="IPR005358">
    <property type="entry name" value="Puta_zinc/iron-chelating_dom"/>
</dbReference>
<keyword evidence="2" id="KW-1185">Reference proteome</keyword>